<evidence type="ECO:0000313" key="2">
    <source>
        <dbReference type="EMBL" id="PZQ15095.1"/>
    </source>
</evidence>
<accession>A0A2W5KJN1</accession>
<feature type="domain" description="Tlde1" evidence="1">
    <location>
        <begin position="112"/>
        <end position="219"/>
    </location>
</feature>
<evidence type="ECO:0000259" key="1">
    <source>
        <dbReference type="Pfam" id="PF10908"/>
    </source>
</evidence>
<proteinExistence type="predicted"/>
<evidence type="ECO:0000313" key="3">
    <source>
        <dbReference type="Proteomes" id="UP000249577"/>
    </source>
</evidence>
<dbReference type="EMBL" id="QFPN01000005">
    <property type="protein sequence ID" value="PZQ15095.1"/>
    <property type="molecule type" value="Genomic_DNA"/>
</dbReference>
<comment type="caution">
    <text evidence="2">The sequence shown here is derived from an EMBL/GenBank/DDBJ whole genome shotgun (WGS) entry which is preliminary data.</text>
</comment>
<organism evidence="2 3">
    <name type="scientific">Ancylobacter novellus</name>
    <name type="common">Thiobacillus novellus</name>
    <dbReference type="NCBI Taxonomy" id="921"/>
    <lineage>
        <taxon>Bacteria</taxon>
        <taxon>Pseudomonadati</taxon>
        <taxon>Pseudomonadota</taxon>
        <taxon>Alphaproteobacteria</taxon>
        <taxon>Hyphomicrobiales</taxon>
        <taxon>Xanthobacteraceae</taxon>
        <taxon>Ancylobacter</taxon>
    </lineage>
</organism>
<name>A0A2W5KJN1_ANCNO</name>
<gene>
    <name evidence="2" type="ORF">DI565_10685</name>
</gene>
<protein>
    <recommendedName>
        <fullName evidence="1">Tlde1 domain-containing protein</fullName>
    </recommendedName>
</protein>
<dbReference type="Proteomes" id="UP000249577">
    <property type="component" value="Unassembled WGS sequence"/>
</dbReference>
<dbReference type="Pfam" id="PF10908">
    <property type="entry name" value="Tlde1_dom"/>
    <property type="match status" value="1"/>
</dbReference>
<reference evidence="2 3" key="1">
    <citation type="submission" date="2017-08" db="EMBL/GenBank/DDBJ databases">
        <title>Infants hospitalized years apart are colonized by the same room-sourced microbial strains.</title>
        <authorList>
            <person name="Brooks B."/>
            <person name="Olm M.R."/>
            <person name="Firek B.A."/>
            <person name="Baker R."/>
            <person name="Thomas B.C."/>
            <person name="Morowitz M.J."/>
            <person name="Banfield J.F."/>
        </authorList>
    </citation>
    <scope>NUCLEOTIDE SEQUENCE [LARGE SCALE GENOMIC DNA]</scope>
    <source>
        <strain evidence="2">S2_005_003_R2_43</strain>
    </source>
</reference>
<sequence>MPVDRPVVAEPVFVPMPRPRPADFARMTSTIAPSRAEIAVVRPETKTPEAQAPRPAALAYAAPELDAKSETPNDFFRNLLGRDDASRLLSGRRGIAIYDIASATVRLPNGERLEAHSGLAHRQDNPAYVREKNRGPTPPNVYDMRMREALFHGTEAIRLTPRDQKKVFNRDGLLAHSYMYAGGGPRSQSNGCVVFKDYGRFLRAFKAGEIAKLVVVPNMAALPTYMAGL</sequence>
<dbReference type="InterPro" id="IPR021225">
    <property type="entry name" value="Tlde1_dom"/>
</dbReference>
<dbReference type="AlphaFoldDB" id="A0A2W5KJN1"/>